<keyword evidence="2" id="KW-1185">Reference proteome</keyword>
<sequence length="240" mass="28173">MKLRSTGRKTLVPTRYDIEKLQDHKVKNAFILQLKNKFQALTDNPDMVPSETTEVNTKWDQIRTIYETTSQDCLGFKQGKKMKKWITPGTWKVIEERRHMNKKILDTKSERLQERHKASYRVLDKNVKRMARADKRAYMEDLAKQAEEAAEKALQKRRVKAVYGQTLVYYLTTNYIANWKVTGFYDCVKKCIVEFYDDCTYIDYTAGSDDCYLFDTSLVSMSYPNVPVFTKHRGSIVVKI</sequence>
<accession>A0A8S3T4J6</accession>
<protein>
    <submittedName>
        <fullName evidence="1">Uncharacterized protein</fullName>
    </submittedName>
</protein>
<reference evidence="1" key="1">
    <citation type="submission" date="2021-03" db="EMBL/GenBank/DDBJ databases">
        <authorList>
            <person name="Bekaert M."/>
        </authorList>
    </citation>
    <scope>NUCLEOTIDE SEQUENCE</scope>
</reference>
<evidence type="ECO:0000313" key="1">
    <source>
        <dbReference type="EMBL" id="CAG2228784.1"/>
    </source>
</evidence>
<gene>
    <name evidence="1" type="ORF">MEDL_41699</name>
</gene>
<organism evidence="1 2">
    <name type="scientific">Mytilus edulis</name>
    <name type="common">Blue mussel</name>
    <dbReference type="NCBI Taxonomy" id="6550"/>
    <lineage>
        <taxon>Eukaryota</taxon>
        <taxon>Metazoa</taxon>
        <taxon>Spiralia</taxon>
        <taxon>Lophotrochozoa</taxon>
        <taxon>Mollusca</taxon>
        <taxon>Bivalvia</taxon>
        <taxon>Autobranchia</taxon>
        <taxon>Pteriomorphia</taxon>
        <taxon>Mytilida</taxon>
        <taxon>Mytiloidea</taxon>
        <taxon>Mytilidae</taxon>
        <taxon>Mytilinae</taxon>
        <taxon>Mytilus</taxon>
    </lineage>
</organism>
<evidence type="ECO:0000313" key="2">
    <source>
        <dbReference type="Proteomes" id="UP000683360"/>
    </source>
</evidence>
<dbReference type="EMBL" id="CAJPWZ010002003">
    <property type="protein sequence ID" value="CAG2228784.1"/>
    <property type="molecule type" value="Genomic_DNA"/>
</dbReference>
<dbReference type="OrthoDB" id="6159161at2759"/>
<proteinExistence type="predicted"/>
<comment type="caution">
    <text evidence="1">The sequence shown here is derived from an EMBL/GenBank/DDBJ whole genome shotgun (WGS) entry which is preliminary data.</text>
</comment>
<dbReference type="AlphaFoldDB" id="A0A8S3T4J6"/>
<dbReference type="Proteomes" id="UP000683360">
    <property type="component" value="Unassembled WGS sequence"/>
</dbReference>
<name>A0A8S3T4J6_MYTED</name>